<organism evidence="1 2">
    <name type="scientific">Peribacillus asahii</name>
    <dbReference type="NCBI Taxonomy" id="228899"/>
    <lineage>
        <taxon>Bacteria</taxon>
        <taxon>Bacillati</taxon>
        <taxon>Bacillota</taxon>
        <taxon>Bacilli</taxon>
        <taxon>Bacillales</taxon>
        <taxon>Bacillaceae</taxon>
        <taxon>Peribacillus</taxon>
    </lineage>
</organism>
<evidence type="ECO:0000313" key="1">
    <source>
        <dbReference type="EMBL" id="AZV45695.1"/>
    </source>
</evidence>
<protein>
    <submittedName>
        <fullName evidence="1">Uncharacterized protein</fullName>
    </submittedName>
</protein>
<dbReference type="AlphaFoldDB" id="A0A3Q9RRB1"/>
<name>A0A3Q9RRB1_9BACI</name>
<gene>
    <name evidence="1" type="ORF">BAOM_p042</name>
</gene>
<reference evidence="1 2" key="1">
    <citation type="submission" date="2018-01" db="EMBL/GenBank/DDBJ databases">
        <title>Bacillus asahii Genome sequencing and assembly.</title>
        <authorList>
            <person name="Jiang H."/>
            <person name="Feng Y."/>
            <person name="Zhao F."/>
            <person name="Lin X."/>
        </authorList>
    </citation>
    <scope>NUCLEOTIDE SEQUENCE [LARGE SCALE GENOMIC DNA]</scope>
    <source>
        <strain evidence="1 2">OM18</strain>
        <plasmid evidence="2">pom18</plasmid>
    </source>
</reference>
<dbReference type="KEGG" id="pasa:BAOM_p042"/>
<sequence length="64" mass="7402">MWDIILREVRGVENYEPYNLCTINDNTYIEDSFLLDAPEDTLISTNKEVAELVNAMNMLAGRTY</sequence>
<proteinExistence type="predicted"/>
<keyword evidence="1" id="KW-0614">Plasmid</keyword>
<dbReference type="Proteomes" id="UP000283095">
    <property type="component" value="Plasmid pOM18"/>
</dbReference>
<accession>A0A3Q9RRB1</accession>
<geneLocation type="plasmid" evidence="2">
    <name>pom18</name>
</geneLocation>
<dbReference type="EMBL" id="CP026096">
    <property type="protein sequence ID" value="AZV45695.1"/>
    <property type="molecule type" value="Genomic_DNA"/>
</dbReference>
<evidence type="ECO:0000313" key="2">
    <source>
        <dbReference type="Proteomes" id="UP000283095"/>
    </source>
</evidence>